<dbReference type="Gene3D" id="3.90.550.10">
    <property type="entry name" value="Spore Coat Polysaccharide Biosynthesis Protein SpsA, Chain A"/>
    <property type="match status" value="1"/>
</dbReference>
<sequence>MNKTPLVSIIIDNYNYGRFLRAAIDSARQQTYTHTEVIVVDDGSTDDSAAIIREYGNAITAILKANGGQASAFNEGFKVSRGEIIIFLDADDTLLPTAIEQVVNAFDSPEVAKVHWPMWRIDGAGRRSGGVVPAHPLAEGDLREGLVHHGPAFCCGTAYGAPTSGNAWSRRFLNQVFPLPEADFRTGGVDFYLFVLAPVYGPIRRLTEPQGFYRVHGSNDTLKSIEPYLQTYFGWFGHAWQALYEHLSVAGVPVDITIWKRDSWFHRIYLSLQEIDAAVPPAARFILVDENYWGTGDLVAGRRCIPFPEQDGQYWGAPADDAAAIREIERQRGNGAATVVFAWPSFWWLDHYRELHQFLRTQYPCMLENDRLIIFNLQPA</sequence>
<dbReference type="PANTHER" id="PTHR22916:SF65">
    <property type="entry name" value="SLR1065 PROTEIN"/>
    <property type="match status" value="1"/>
</dbReference>
<dbReference type="PANTHER" id="PTHR22916">
    <property type="entry name" value="GLYCOSYLTRANSFERASE"/>
    <property type="match status" value="1"/>
</dbReference>
<evidence type="ECO:0000313" key="2">
    <source>
        <dbReference type="EMBL" id="GAA4402971.1"/>
    </source>
</evidence>
<evidence type="ECO:0000313" key="3">
    <source>
        <dbReference type="Proteomes" id="UP001500936"/>
    </source>
</evidence>
<accession>A0ABP8KAC3</accession>
<dbReference type="SUPFAM" id="SSF53448">
    <property type="entry name" value="Nucleotide-diphospho-sugar transferases"/>
    <property type="match status" value="1"/>
</dbReference>
<protein>
    <recommendedName>
        <fullName evidence="1">Glycosyltransferase 2-like domain-containing protein</fullName>
    </recommendedName>
</protein>
<comment type="caution">
    <text evidence="2">The sequence shown here is derived from an EMBL/GenBank/DDBJ whole genome shotgun (WGS) entry which is preliminary data.</text>
</comment>
<feature type="domain" description="Glycosyltransferase 2-like" evidence="1">
    <location>
        <begin position="8"/>
        <end position="114"/>
    </location>
</feature>
<dbReference type="InterPro" id="IPR001173">
    <property type="entry name" value="Glyco_trans_2-like"/>
</dbReference>
<dbReference type="EMBL" id="BAABHB010000003">
    <property type="protein sequence ID" value="GAA4402971.1"/>
    <property type="molecule type" value="Genomic_DNA"/>
</dbReference>
<organism evidence="2 3">
    <name type="scientific">Nibrella viscosa</name>
    <dbReference type="NCBI Taxonomy" id="1084524"/>
    <lineage>
        <taxon>Bacteria</taxon>
        <taxon>Pseudomonadati</taxon>
        <taxon>Bacteroidota</taxon>
        <taxon>Cytophagia</taxon>
        <taxon>Cytophagales</taxon>
        <taxon>Spirosomataceae</taxon>
        <taxon>Nibrella</taxon>
    </lineage>
</organism>
<evidence type="ECO:0000259" key="1">
    <source>
        <dbReference type="Pfam" id="PF00535"/>
    </source>
</evidence>
<dbReference type="Proteomes" id="UP001500936">
    <property type="component" value="Unassembled WGS sequence"/>
</dbReference>
<gene>
    <name evidence="2" type="ORF">GCM10023187_18600</name>
</gene>
<keyword evidence="3" id="KW-1185">Reference proteome</keyword>
<name>A0ABP8KAC3_9BACT</name>
<dbReference type="InterPro" id="IPR029044">
    <property type="entry name" value="Nucleotide-diphossugar_trans"/>
</dbReference>
<dbReference type="Pfam" id="PF00535">
    <property type="entry name" value="Glycos_transf_2"/>
    <property type="match status" value="1"/>
</dbReference>
<dbReference type="RefSeq" id="WP_345266282.1">
    <property type="nucleotide sequence ID" value="NZ_BAABHB010000003.1"/>
</dbReference>
<reference evidence="3" key="1">
    <citation type="journal article" date="2019" name="Int. J. Syst. Evol. Microbiol.">
        <title>The Global Catalogue of Microorganisms (GCM) 10K type strain sequencing project: providing services to taxonomists for standard genome sequencing and annotation.</title>
        <authorList>
            <consortium name="The Broad Institute Genomics Platform"/>
            <consortium name="The Broad Institute Genome Sequencing Center for Infectious Disease"/>
            <person name="Wu L."/>
            <person name="Ma J."/>
        </authorList>
    </citation>
    <scope>NUCLEOTIDE SEQUENCE [LARGE SCALE GENOMIC DNA]</scope>
    <source>
        <strain evidence="3">JCM 17925</strain>
    </source>
</reference>
<proteinExistence type="predicted"/>